<evidence type="ECO:0000259" key="1">
    <source>
        <dbReference type="Pfam" id="PF07700"/>
    </source>
</evidence>
<dbReference type="InterPro" id="IPR038158">
    <property type="entry name" value="H-NOX_domain_sf"/>
</dbReference>
<organism evidence="2 3">
    <name type="scientific">Cocleimonas flava</name>
    <dbReference type="NCBI Taxonomy" id="634765"/>
    <lineage>
        <taxon>Bacteria</taxon>
        <taxon>Pseudomonadati</taxon>
        <taxon>Pseudomonadota</taxon>
        <taxon>Gammaproteobacteria</taxon>
        <taxon>Thiotrichales</taxon>
        <taxon>Thiotrichaceae</taxon>
        <taxon>Cocleimonas</taxon>
    </lineage>
</organism>
<dbReference type="Pfam" id="PF07700">
    <property type="entry name" value="HNOB"/>
    <property type="match status" value="1"/>
</dbReference>
<dbReference type="SUPFAM" id="SSF111126">
    <property type="entry name" value="Ligand-binding domain in the NO signalling and Golgi transport"/>
    <property type="match status" value="1"/>
</dbReference>
<gene>
    <name evidence="2" type="ORF">EV695_1465</name>
</gene>
<sequence>MKGIVFTEFLEMVEDKFSPEMADKIIDASKSLSTDGAYTAVGTYHHSELIELVSHLSEETEIDLALLVKTFGIYLFGRFVALYPGFFEDNKGTFGFLQLIENHVHVEVKKLYPDAELPTFDTNLVNDHHLEMIYQSKRPFAPLAEGLIQGCMDYYNEKIDIQTEDLSGGENKHVKFSLIKH</sequence>
<name>A0A4V2P8T6_9GAMM</name>
<dbReference type="GO" id="GO:0020037">
    <property type="term" value="F:heme binding"/>
    <property type="evidence" value="ECO:0007669"/>
    <property type="project" value="InterPro"/>
</dbReference>
<comment type="caution">
    <text evidence="2">The sequence shown here is derived from an EMBL/GenBank/DDBJ whole genome shotgun (WGS) entry which is preliminary data.</text>
</comment>
<dbReference type="EMBL" id="SMFQ01000003">
    <property type="protein sequence ID" value="TCJ86965.1"/>
    <property type="molecule type" value="Genomic_DNA"/>
</dbReference>
<dbReference type="RefSeq" id="WP_131905288.1">
    <property type="nucleotide sequence ID" value="NZ_BAAAFU010000004.1"/>
</dbReference>
<accession>A0A4V2P8T6</accession>
<dbReference type="AlphaFoldDB" id="A0A4V2P8T6"/>
<evidence type="ECO:0000313" key="2">
    <source>
        <dbReference type="EMBL" id="TCJ86965.1"/>
    </source>
</evidence>
<proteinExistence type="predicted"/>
<feature type="domain" description="Heme NO-binding" evidence="1">
    <location>
        <begin position="2"/>
        <end position="162"/>
    </location>
</feature>
<dbReference type="OrthoDB" id="7266652at2"/>
<dbReference type="Gene3D" id="3.90.1520.10">
    <property type="entry name" value="H-NOX domain"/>
    <property type="match status" value="1"/>
</dbReference>
<dbReference type="InterPro" id="IPR011644">
    <property type="entry name" value="Heme_NO-bd"/>
</dbReference>
<dbReference type="Proteomes" id="UP000294887">
    <property type="component" value="Unassembled WGS sequence"/>
</dbReference>
<reference evidence="2 3" key="1">
    <citation type="submission" date="2019-03" db="EMBL/GenBank/DDBJ databases">
        <title>Genomic Encyclopedia of Type Strains, Phase IV (KMG-IV): sequencing the most valuable type-strain genomes for metagenomic binning, comparative biology and taxonomic classification.</title>
        <authorList>
            <person name="Goeker M."/>
        </authorList>
    </citation>
    <scope>NUCLEOTIDE SEQUENCE [LARGE SCALE GENOMIC DNA]</scope>
    <source>
        <strain evidence="2 3">DSM 24830</strain>
    </source>
</reference>
<protein>
    <submittedName>
        <fullName evidence="2">Heme-NO-binding protein</fullName>
    </submittedName>
</protein>
<dbReference type="InterPro" id="IPR024096">
    <property type="entry name" value="NO_sig/Golgi_transp_ligand-bd"/>
</dbReference>
<keyword evidence="3" id="KW-1185">Reference proteome</keyword>
<evidence type="ECO:0000313" key="3">
    <source>
        <dbReference type="Proteomes" id="UP000294887"/>
    </source>
</evidence>